<organism evidence="9 10">
    <name type="scientific">Desulfurococcus mucosus (strain ATCC 35584 / DSM 2162 / JCM 9187 / O7/1)</name>
    <dbReference type="NCBI Taxonomy" id="765177"/>
    <lineage>
        <taxon>Archaea</taxon>
        <taxon>Thermoproteota</taxon>
        <taxon>Thermoprotei</taxon>
        <taxon>Desulfurococcales</taxon>
        <taxon>Desulfurococcaceae</taxon>
        <taxon>Desulfurococcus</taxon>
    </lineage>
</organism>
<dbReference type="EC" id="2.6.1.16" evidence="2"/>
<dbReference type="HOGENOM" id="CLU_012520_7_0_2"/>
<dbReference type="GeneID" id="10152872"/>
<dbReference type="GO" id="GO:0006047">
    <property type="term" value="P:UDP-N-acetylglucosamine metabolic process"/>
    <property type="evidence" value="ECO:0007669"/>
    <property type="project" value="TreeGrafter"/>
</dbReference>
<evidence type="ECO:0000256" key="6">
    <source>
        <dbReference type="ARBA" id="ARBA00022962"/>
    </source>
</evidence>
<proteinExistence type="predicted"/>
<evidence type="ECO:0000256" key="5">
    <source>
        <dbReference type="ARBA" id="ARBA00022737"/>
    </source>
</evidence>
<gene>
    <name evidence="9" type="ordered locus">Desmu_0184</name>
</gene>
<dbReference type="EMBL" id="CP002363">
    <property type="protein sequence ID" value="ADV64503.1"/>
    <property type="molecule type" value="Genomic_DNA"/>
</dbReference>
<dbReference type="AlphaFoldDB" id="E8R7K8"/>
<protein>
    <recommendedName>
        <fullName evidence="2">glutamine--fructose-6-phosphate transaminase (isomerizing)</fullName>
        <ecNumber evidence="2">2.6.1.16</ecNumber>
    </recommendedName>
</protein>
<keyword evidence="3" id="KW-0032">Aminotransferase</keyword>
<dbReference type="Proteomes" id="UP000001068">
    <property type="component" value="Chromosome"/>
</dbReference>
<keyword evidence="5" id="KW-0677">Repeat</keyword>
<dbReference type="KEGG" id="dmu:Desmu_0184"/>
<dbReference type="PROSITE" id="PS51464">
    <property type="entry name" value="SIS"/>
    <property type="match status" value="2"/>
</dbReference>
<dbReference type="eggNOG" id="arCOG00057">
    <property type="taxonomic scope" value="Archaea"/>
</dbReference>
<dbReference type="GO" id="GO:0006487">
    <property type="term" value="P:protein N-linked glycosylation"/>
    <property type="evidence" value="ECO:0007669"/>
    <property type="project" value="TreeGrafter"/>
</dbReference>
<keyword evidence="6" id="KW-0315">Glutamine amidotransferase</keyword>
<dbReference type="PANTHER" id="PTHR10937:SF0">
    <property type="entry name" value="GLUTAMINE--FRUCTOSE-6-PHOSPHATE TRANSAMINASE (ISOMERIZING)"/>
    <property type="match status" value="1"/>
</dbReference>
<dbReference type="GO" id="GO:0097367">
    <property type="term" value="F:carbohydrate derivative binding"/>
    <property type="evidence" value="ECO:0007669"/>
    <property type="project" value="InterPro"/>
</dbReference>
<keyword evidence="4" id="KW-0808">Transferase</keyword>
<dbReference type="MEROPS" id="C44.A08"/>
<dbReference type="InterPro" id="IPR005855">
    <property type="entry name" value="GFAT"/>
</dbReference>
<dbReference type="InterPro" id="IPR017932">
    <property type="entry name" value="GATase_2_dom"/>
</dbReference>
<evidence type="ECO:0000256" key="2">
    <source>
        <dbReference type="ARBA" id="ARBA00012916"/>
    </source>
</evidence>
<dbReference type="NCBIfam" id="TIGR01135">
    <property type="entry name" value="glmS"/>
    <property type="match status" value="1"/>
</dbReference>
<reference evidence="10" key="1">
    <citation type="submission" date="2010-11" db="EMBL/GenBank/DDBJ databases">
        <title>The complete genome of Desulfurococcus mucosus DSM 2162.</title>
        <authorList>
            <consortium name="US DOE Joint Genome Institute (JGI-PGF)"/>
            <person name="Lucas S."/>
            <person name="Copeland A."/>
            <person name="Lapidus A."/>
            <person name="Bruce D."/>
            <person name="Goodwin L."/>
            <person name="Pitluck S."/>
            <person name="Kyrpides N."/>
            <person name="Mavromatis K."/>
            <person name="Pagani I."/>
            <person name="Ivanova N."/>
            <person name="Ovchinnikova G."/>
            <person name="Chertkov O."/>
            <person name="Held B."/>
            <person name="Brettin T."/>
            <person name="Detter J.C."/>
            <person name="Tapia R."/>
            <person name="Han C."/>
            <person name="Land M."/>
            <person name="Hauser L."/>
            <person name="Markowitz V."/>
            <person name="Cheng J.-F."/>
            <person name="Hugenholtz P."/>
            <person name="Woyke T."/>
            <person name="Wu D."/>
            <person name="Wirth R."/>
            <person name="Bilek Y."/>
            <person name="Hader T."/>
            <person name="Klenk H.-P."/>
            <person name="Eisen J.A."/>
        </authorList>
    </citation>
    <scope>NUCLEOTIDE SEQUENCE [LARGE SCALE GENOMIC DNA]</scope>
    <source>
        <strain evidence="10">ATCC 35584 / DSM 2162 / JCM 9187 / O7/1</strain>
    </source>
</reference>
<name>E8R7K8_DESM0</name>
<dbReference type="Pfam" id="PF01380">
    <property type="entry name" value="SIS"/>
    <property type="match status" value="2"/>
</dbReference>
<dbReference type="InterPro" id="IPR035490">
    <property type="entry name" value="GlmS/FrlB_SIS"/>
</dbReference>
<dbReference type="OrthoDB" id="372195at2157"/>
<dbReference type="SUPFAM" id="SSF53697">
    <property type="entry name" value="SIS domain"/>
    <property type="match status" value="1"/>
</dbReference>
<dbReference type="PROSITE" id="PS51278">
    <property type="entry name" value="GATASE_TYPE_2"/>
    <property type="match status" value="1"/>
</dbReference>
<reference evidence="9 10" key="2">
    <citation type="journal article" date="2011" name="Stand. Genomic Sci.">
        <title>Complete genome sequence of Desulfurococcus mucosus type strain (O7/1).</title>
        <authorList>
            <person name="Wirth R."/>
            <person name="Chertkov O."/>
            <person name="Held B."/>
            <person name="Lapidus A."/>
            <person name="Nolan M."/>
            <person name="Lucas S."/>
            <person name="Hammon N."/>
            <person name="Deshpande S."/>
            <person name="Cheng J.F."/>
            <person name="Tapia R."/>
            <person name="Han C."/>
            <person name="Goodwin L."/>
            <person name="Pitluck S."/>
            <person name="Liolios K."/>
            <person name="Ioanna P."/>
            <person name="Ivanova N."/>
            <person name="Mavromatis K."/>
            <person name="Mikhailova N."/>
            <person name="Pati A."/>
            <person name="Chen A."/>
            <person name="Palaniappan K."/>
            <person name="Land M."/>
            <person name="Hauser L."/>
            <person name="Chang Y.J."/>
            <person name="Jeffries C.D."/>
            <person name="Bilek Y."/>
            <person name="Hader T."/>
            <person name="Rohde M."/>
            <person name="Spring S."/>
            <person name="Sikorski J."/>
            <person name="Goker M."/>
            <person name="Woyke T."/>
            <person name="Bristow J."/>
            <person name="Eisen J.A."/>
            <person name="Markowitz V."/>
            <person name="Hugenholtz P."/>
            <person name="Kyrpides N.C."/>
            <person name="Klenk H.P."/>
        </authorList>
    </citation>
    <scope>NUCLEOTIDE SEQUENCE [LARGE SCALE GENOMIC DNA]</scope>
    <source>
        <strain evidence="10">ATCC 35584 / DSM 2162 / JCM 9187 / O7/1</strain>
    </source>
</reference>
<dbReference type="GO" id="GO:0004360">
    <property type="term" value="F:glutamine-fructose-6-phosphate transaminase (isomerizing) activity"/>
    <property type="evidence" value="ECO:0007669"/>
    <property type="project" value="UniProtKB-EC"/>
</dbReference>
<dbReference type="STRING" id="765177.Desmu_0184"/>
<keyword evidence="10" id="KW-1185">Reference proteome</keyword>
<feature type="domain" description="Glutamine amidotransferase type-2" evidence="7">
    <location>
        <begin position="2"/>
        <end position="219"/>
    </location>
</feature>
<dbReference type="NCBIfam" id="NF001484">
    <property type="entry name" value="PRK00331.1"/>
    <property type="match status" value="1"/>
</dbReference>
<dbReference type="InterPro" id="IPR029055">
    <property type="entry name" value="Ntn_hydrolases_N"/>
</dbReference>
<evidence type="ECO:0000256" key="1">
    <source>
        <dbReference type="ARBA" id="ARBA00001031"/>
    </source>
</evidence>
<feature type="domain" description="SIS" evidence="8">
    <location>
        <begin position="283"/>
        <end position="424"/>
    </location>
</feature>
<dbReference type="InterPro" id="IPR035466">
    <property type="entry name" value="GlmS/AgaS_SIS"/>
</dbReference>
<sequence>MGGIFGVVCSTNVPRGLVVTVLRRLIYRGYDGAGAVFPVNGVLEVRKAPGHLDSVVKQVDLEDIPSNMVLAHTRYASRGWPVYENTHPLLDCTGRIAVVGDGIIDNYEDYRARLEKEGHVLRSRTDTEVAAHLLEKYYRIEGDWLKAVLRVGAELKGLYSLAFMVLGVDGILFVQNGQPLVIGMGSHCVFLSSDIPSLYGLADTAYIVDDGVAGLIGLDRQVLYRISTGEQLGLQALQSKRVKYGVEHVDKAGFPHYMLKEIYEIPEAVYRVTLSIMDKYLRLASMIIHGARDIYIVANGSSLHAGMVATYYFNELAGISVTPVSAAEFPYSVLETVSTGSVIIAVSQSGETSDVINSVKQAKQRGAVIVGVTNNVGSRLALESNVYLPIGAGPEIAVPATKSFSATVVAMLLLAMYSGIYTGRQSFNEYNSLVGEVRESSKELKTILTRLDTEIATILDSMPLFNNTYVAGSGITYPIALEGALKLKEAALIHAEGMQLGELRHGPLTLVGRGFPVILIEPFEDSAKSLYLKVAREIANRDAVLLAISTESGPREGRGIYIEVPARRHLYPVIVALPLQLLAYRIGVRLNRPIDRPPGLAKAITT</sequence>
<evidence type="ECO:0000256" key="4">
    <source>
        <dbReference type="ARBA" id="ARBA00022679"/>
    </source>
</evidence>
<dbReference type="Gene3D" id="3.40.50.10490">
    <property type="entry name" value="Glucose-6-phosphate isomerase like protein, domain 1"/>
    <property type="match status" value="2"/>
</dbReference>
<dbReference type="Pfam" id="PF13522">
    <property type="entry name" value="GATase_6"/>
    <property type="match status" value="1"/>
</dbReference>
<feature type="domain" description="SIS" evidence="8">
    <location>
        <begin position="455"/>
        <end position="597"/>
    </location>
</feature>
<accession>E8R7K8</accession>
<evidence type="ECO:0000313" key="10">
    <source>
        <dbReference type="Proteomes" id="UP000001068"/>
    </source>
</evidence>
<dbReference type="GO" id="GO:0006002">
    <property type="term" value="P:fructose 6-phosphate metabolic process"/>
    <property type="evidence" value="ECO:0007669"/>
    <property type="project" value="TreeGrafter"/>
</dbReference>
<dbReference type="InterPro" id="IPR046348">
    <property type="entry name" value="SIS_dom_sf"/>
</dbReference>
<evidence type="ECO:0000256" key="3">
    <source>
        <dbReference type="ARBA" id="ARBA00022576"/>
    </source>
</evidence>
<comment type="catalytic activity">
    <reaction evidence="1">
        <text>D-fructose 6-phosphate + L-glutamine = D-glucosamine 6-phosphate + L-glutamate</text>
        <dbReference type="Rhea" id="RHEA:13237"/>
        <dbReference type="ChEBI" id="CHEBI:29985"/>
        <dbReference type="ChEBI" id="CHEBI:58359"/>
        <dbReference type="ChEBI" id="CHEBI:58725"/>
        <dbReference type="ChEBI" id="CHEBI:61527"/>
        <dbReference type="EC" id="2.6.1.16"/>
    </reaction>
</comment>
<dbReference type="SUPFAM" id="SSF56235">
    <property type="entry name" value="N-terminal nucleophile aminohydrolases (Ntn hydrolases)"/>
    <property type="match status" value="1"/>
</dbReference>
<evidence type="ECO:0000313" key="9">
    <source>
        <dbReference type="EMBL" id="ADV64503.1"/>
    </source>
</evidence>
<evidence type="ECO:0000259" key="8">
    <source>
        <dbReference type="PROSITE" id="PS51464"/>
    </source>
</evidence>
<dbReference type="Gene3D" id="3.60.20.10">
    <property type="entry name" value="Glutamine Phosphoribosylpyrophosphate, subunit 1, domain 1"/>
    <property type="match status" value="1"/>
</dbReference>
<dbReference type="CDD" id="cd05009">
    <property type="entry name" value="SIS_GlmS_GlmD_2"/>
    <property type="match status" value="1"/>
</dbReference>
<dbReference type="PANTHER" id="PTHR10937">
    <property type="entry name" value="GLUCOSAMINE--FRUCTOSE-6-PHOSPHATE AMINOTRANSFERASE, ISOMERIZING"/>
    <property type="match status" value="1"/>
</dbReference>
<dbReference type="InterPro" id="IPR001347">
    <property type="entry name" value="SIS_dom"/>
</dbReference>
<dbReference type="RefSeq" id="WP_013561725.1">
    <property type="nucleotide sequence ID" value="NC_014961.1"/>
</dbReference>
<dbReference type="CDD" id="cd05008">
    <property type="entry name" value="SIS_GlmS_GlmD_1"/>
    <property type="match status" value="1"/>
</dbReference>
<evidence type="ECO:0000259" key="7">
    <source>
        <dbReference type="PROSITE" id="PS51278"/>
    </source>
</evidence>